<evidence type="ECO:0000313" key="3">
    <source>
        <dbReference type="Proteomes" id="UP001378956"/>
    </source>
</evidence>
<accession>A0ABU8NP37</accession>
<gene>
    <name evidence="2" type="ORF">WAE58_11085</name>
</gene>
<keyword evidence="1" id="KW-1133">Transmembrane helix</keyword>
<keyword evidence="1" id="KW-0812">Transmembrane</keyword>
<feature type="transmembrane region" description="Helical" evidence="1">
    <location>
        <begin position="26"/>
        <end position="44"/>
    </location>
</feature>
<evidence type="ECO:0000313" key="2">
    <source>
        <dbReference type="EMBL" id="MEJ2902973.1"/>
    </source>
</evidence>
<reference evidence="2 3" key="1">
    <citation type="submission" date="2024-03" db="EMBL/GenBank/DDBJ databases">
        <title>Sequence of Lycoming College Course Isolates.</title>
        <authorList>
            <person name="Plotts O."/>
            <person name="Newman J."/>
        </authorList>
    </citation>
    <scope>NUCLEOTIDE SEQUENCE [LARGE SCALE GENOMIC DNA]</scope>
    <source>
        <strain evidence="2 3">CJB-3</strain>
    </source>
</reference>
<evidence type="ECO:0000256" key="1">
    <source>
        <dbReference type="SAM" id="Phobius"/>
    </source>
</evidence>
<protein>
    <submittedName>
        <fullName evidence="2">Uncharacterized protein</fullName>
    </submittedName>
</protein>
<organism evidence="2 3">
    <name type="scientific">Pedobacter panaciterrae</name>
    <dbReference type="NCBI Taxonomy" id="363849"/>
    <lineage>
        <taxon>Bacteria</taxon>
        <taxon>Pseudomonadati</taxon>
        <taxon>Bacteroidota</taxon>
        <taxon>Sphingobacteriia</taxon>
        <taxon>Sphingobacteriales</taxon>
        <taxon>Sphingobacteriaceae</taxon>
        <taxon>Pedobacter</taxon>
    </lineage>
</organism>
<sequence>MAEHDNPVPEKPEQELPPFVKTWKQFYRLLIGWLVFLILIFYAFTKYFE</sequence>
<keyword evidence="1" id="KW-0472">Membrane</keyword>
<dbReference type="Proteomes" id="UP001378956">
    <property type="component" value="Unassembled WGS sequence"/>
</dbReference>
<keyword evidence="3" id="KW-1185">Reference proteome</keyword>
<proteinExistence type="predicted"/>
<dbReference type="EMBL" id="JBBEUB010000003">
    <property type="protein sequence ID" value="MEJ2902973.1"/>
    <property type="molecule type" value="Genomic_DNA"/>
</dbReference>
<dbReference type="RefSeq" id="WP_172659566.1">
    <property type="nucleotide sequence ID" value="NZ_CBFGNQ010000006.1"/>
</dbReference>
<name>A0ABU8NP37_9SPHI</name>
<comment type="caution">
    <text evidence="2">The sequence shown here is derived from an EMBL/GenBank/DDBJ whole genome shotgun (WGS) entry which is preliminary data.</text>
</comment>